<dbReference type="InterPro" id="IPR029058">
    <property type="entry name" value="AB_hydrolase_fold"/>
</dbReference>
<evidence type="ECO:0000313" key="3">
    <source>
        <dbReference type="Proteomes" id="UP001271007"/>
    </source>
</evidence>
<dbReference type="InterPro" id="IPR052897">
    <property type="entry name" value="Sec-Metab_Biosynth_Hydrolase"/>
</dbReference>
<reference evidence="2" key="1">
    <citation type="submission" date="2023-04" db="EMBL/GenBank/DDBJ databases">
        <title>Black Yeasts Isolated from many extreme environments.</title>
        <authorList>
            <person name="Coleine C."/>
            <person name="Stajich J.E."/>
            <person name="Selbmann L."/>
        </authorList>
    </citation>
    <scope>NUCLEOTIDE SEQUENCE</scope>
    <source>
        <strain evidence="2">CCFEE 5312</strain>
    </source>
</reference>
<evidence type="ECO:0000313" key="2">
    <source>
        <dbReference type="EMBL" id="KAK3056941.1"/>
    </source>
</evidence>
<dbReference type="AlphaFoldDB" id="A0AAJ0LVK7"/>
<dbReference type="Proteomes" id="UP001271007">
    <property type="component" value="Unassembled WGS sequence"/>
</dbReference>
<evidence type="ECO:0000259" key="1">
    <source>
        <dbReference type="Pfam" id="PF12697"/>
    </source>
</evidence>
<gene>
    <name evidence="2" type="ORF">LTR09_001979</name>
</gene>
<dbReference type="Gene3D" id="3.40.50.1820">
    <property type="entry name" value="alpha/beta hydrolase"/>
    <property type="match status" value="1"/>
</dbReference>
<feature type="domain" description="AB hydrolase-1" evidence="1">
    <location>
        <begin position="5"/>
        <end position="230"/>
    </location>
</feature>
<comment type="caution">
    <text evidence="2">The sequence shown here is derived from an EMBL/GenBank/DDBJ whole genome shotgun (WGS) entry which is preliminary data.</text>
</comment>
<dbReference type="SUPFAM" id="SSF53474">
    <property type="entry name" value="alpha/beta-Hydrolases"/>
    <property type="match status" value="1"/>
</dbReference>
<proteinExistence type="predicted"/>
<organism evidence="2 3">
    <name type="scientific">Extremus antarcticus</name>
    <dbReference type="NCBI Taxonomy" id="702011"/>
    <lineage>
        <taxon>Eukaryota</taxon>
        <taxon>Fungi</taxon>
        <taxon>Dikarya</taxon>
        <taxon>Ascomycota</taxon>
        <taxon>Pezizomycotina</taxon>
        <taxon>Dothideomycetes</taxon>
        <taxon>Dothideomycetidae</taxon>
        <taxon>Mycosphaerellales</taxon>
        <taxon>Extremaceae</taxon>
        <taxon>Extremus</taxon>
    </lineage>
</organism>
<accession>A0AAJ0LVK7</accession>
<dbReference type="InterPro" id="IPR000073">
    <property type="entry name" value="AB_hydrolase_1"/>
</dbReference>
<sequence>MSPAVVLVHGSWHIPEHYQETVDAIRSKGFKDVYCPHLPSSTTTLPLPATANLAHDTAEIRSVIQSLVDSGSQVILLMHSYGGIVGTNALSTLLYPQRRAAGLPGGVTHLIYLASFVLPLGTSLSTPWGDTLMPWLTEDVEDGVIHMKDPRNAFYAHIESDAEAQKWLDLTVLCPKSVIRDCLEYVPYEDKELKVEVQQGMAELLGEARTMEYCDAGHCAMLGYGETIADVVWRASRRTEARLEDV</sequence>
<dbReference type="PANTHER" id="PTHR37017:SF10">
    <property type="entry name" value="AB HYDROLASE-1 DOMAIN-CONTAINING PROTEIN"/>
    <property type="match status" value="1"/>
</dbReference>
<name>A0AAJ0LVK7_9PEZI</name>
<dbReference type="Pfam" id="PF12697">
    <property type="entry name" value="Abhydrolase_6"/>
    <property type="match status" value="1"/>
</dbReference>
<protein>
    <recommendedName>
        <fullName evidence="1">AB hydrolase-1 domain-containing protein</fullName>
    </recommendedName>
</protein>
<dbReference type="EMBL" id="JAWDJX010000004">
    <property type="protein sequence ID" value="KAK3056941.1"/>
    <property type="molecule type" value="Genomic_DNA"/>
</dbReference>
<dbReference type="PANTHER" id="PTHR37017">
    <property type="entry name" value="AB HYDROLASE-1 DOMAIN-CONTAINING PROTEIN-RELATED"/>
    <property type="match status" value="1"/>
</dbReference>
<keyword evidence="3" id="KW-1185">Reference proteome</keyword>